<dbReference type="RefSeq" id="XP_060284549.1">
    <property type="nucleotide sequence ID" value="XM_060423996.1"/>
</dbReference>
<keyword evidence="11" id="KW-1185">Reference proteome</keyword>
<comment type="subcellular location">
    <subcellularLocation>
        <location evidence="2">Chromosome</location>
        <location evidence="2">Centromere</location>
    </subcellularLocation>
    <subcellularLocation>
        <location evidence="1">Nucleus</location>
    </subcellularLocation>
</comment>
<feature type="region of interest" description="Disordered" evidence="9">
    <location>
        <begin position="238"/>
        <end position="283"/>
    </location>
</feature>
<dbReference type="AlphaFoldDB" id="A0AAJ0C642"/>
<evidence type="ECO:0000256" key="9">
    <source>
        <dbReference type="SAM" id="MobiDB-lite"/>
    </source>
</evidence>
<evidence type="ECO:0000256" key="3">
    <source>
        <dbReference type="ARBA" id="ARBA00005795"/>
    </source>
</evidence>
<keyword evidence="7" id="KW-0137">Centromere</keyword>
<protein>
    <submittedName>
        <fullName evidence="10">Uncharacterized protein</fullName>
    </submittedName>
</protein>
<evidence type="ECO:0000256" key="6">
    <source>
        <dbReference type="ARBA" id="ARBA00023242"/>
    </source>
</evidence>
<keyword evidence="6" id="KW-0539">Nucleus</keyword>
<keyword evidence="5 8" id="KW-0175">Coiled coil</keyword>
<evidence type="ECO:0000256" key="7">
    <source>
        <dbReference type="ARBA" id="ARBA00023328"/>
    </source>
</evidence>
<gene>
    <name evidence="10" type="ORF">QBC33DRAFT_372311</name>
</gene>
<accession>A0AAJ0C642</accession>
<evidence type="ECO:0000256" key="5">
    <source>
        <dbReference type="ARBA" id="ARBA00023054"/>
    </source>
</evidence>
<dbReference type="GO" id="GO:0005634">
    <property type="term" value="C:nucleus"/>
    <property type="evidence" value="ECO:0007669"/>
    <property type="project" value="UniProtKB-SubCell"/>
</dbReference>
<evidence type="ECO:0000256" key="8">
    <source>
        <dbReference type="SAM" id="Coils"/>
    </source>
</evidence>
<dbReference type="PANTHER" id="PTHR14401">
    <property type="entry name" value="CENTROMERE PROTEIN K"/>
    <property type="match status" value="1"/>
</dbReference>
<dbReference type="PANTHER" id="PTHR14401:SF6">
    <property type="entry name" value="CENTROMERE PROTEIN K"/>
    <property type="match status" value="1"/>
</dbReference>
<comment type="similarity">
    <text evidence="3">Belongs to the CENP-K/MCM22 family.</text>
</comment>
<dbReference type="GeneID" id="85307183"/>
<comment type="caution">
    <text evidence="10">The sequence shown here is derived from an EMBL/GenBank/DDBJ whole genome shotgun (WGS) entry which is preliminary data.</text>
</comment>
<evidence type="ECO:0000313" key="11">
    <source>
        <dbReference type="Proteomes" id="UP001244011"/>
    </source>
</evidence>
<dbReference type="Proteomes" id="UP001244011">
    <property type="component" value="Unassembled WGS sequence"/>
</dbReference>
<dbReference type="EMBL" id="MU839005">
    <property type="protein sequence ID" value="KAK1768336.1"/>
    <property type="molecule type" value="Genomic_DNA"/>
</dbReference>
<keyword evidence="4" id="KW-0158">Chromosome</keyword>
<name>A0AAJ0C642_9PEZI</name>
<dbReference type="GO" id="GO:0000775">
    <property type="term" value="C:chromosome, centromeric region"/>
    <property type="evidence" value="ECO:0007669"/>
    <property type="project" value="UniProtKB-SubCell"/>
</dbReference>
<proteinExistence type="inferred from homology"/>
<dbReference type="InterPro" id="IPR020993">
    <property type="entry name" value="Centromere_CenpK"/>
</dbReference>
<evidence type="ECO:0000256" key="1">
    <source>
        <dbReference type="ARBA" id="ARBA00004123"/>
    </source>
</evidence>
<feature type="coiled-coil region" evidence="8">
    <location>
        <begin position="122"/>
        <end position="189"/>
    </location>
</feature>
<evidence type="ECO:0000256" key="2">
    <source>
        <dbReference type="ARBA" id="ARBA00004584"/>
    </source>
</evidence>
<reference evidence="10" key="1">
    <citation type="submission" date="2023-06" db="EMBL/GenBank/DDBJ databases">
        <title>Genome-scale phylogeny and comparative genomics of the fungal order Sordariales.</title>
        <authorList>
            <consortium name="Lawrence Berkeley National Laboratory"/>
            <person name="Hensen N."/>
            <person name="Bonometti L."/>
            <person name="Westerberg I."/>
            <person name="Brannstrom I.O."/>
            <person name="Guillou S."/>
            <person name="Cros-Aarteil S."/>
            <person name="Calhoun S."/>
            <person name="Haridas S."/>
            <person name="Kuo A."/>
            <person name="Mondo S."/>
            <person name="Pangilinan J."/>
            <person name="Riley R."/>
            <person name="Labutti K."/>
            <person name="Andreopoulos B."/>
            <person name="Lipzen A."/>
            <person name="Chen C."/>
            <person name="Yanf M."/>
            <person name="Daum C."/>
            <person name="Ng V."/>
            <person name="Clum A."/>
            <person name="Steindorff A."/>
            <person name="Ohm R."/>
            <person name="Martin F."/>
            <person name="Silar P."/>
            <person name="Natvig D."/>
            <person name="Lalanne C."/>
            <person name="Gautier V."/>
            <person name="Ament-Velasquez S.L."/>
            <person name="Kruys A."/>
            <person name="Hutchinson M.I."/>
            <person name="Powell A.J."/>
            <person name="Barry K."/>
            <person name="Miller A.N."/>
            <person name="Grigoriev I.V."/>
            <person name="Debuchy R."/>
            <person name="Gladieux P."/>
            <person name="Thoren M.H."/>
            <person name="Johannesson H."/>
        </authorList>
    </citation>
    <scope>NUCLEOTIDE SEQUENCE</scope>
    <source>
        <strain evidence="10">8032-3</strain>
    </source>
</reference>
<feature type="compositionally biased region" description="Basic and acidic residues" evidence="9">
    <location>
        <begin position="245"/>
        <end position="258"/>
    </location>
</feature>
<dbReference type="GO" id="GO:0000070">
    <property type="term" value="P:mitotic sister chromatid segregation"/>
    <property type="evidence" value="ECO:0007669"/>
    <property type="project" value="TreeGrafter"/>
</dbReference>
<organism evidence="10 11">
    <name type="scientific">Phialemonium atrogriseum</name>
    <dbReference type="NCBI Taxonomy" id="1093897"/>
    <lineage>
        <taxon>Eukaryota</taxon>
        <taxon>Fungi</taxon>
        <taxon>Dikarya</taxon>
        <taxon>Ascomycota</taxon>
        <taxon>Pezizomycotina</taxon>
        <taxon>Sordariomycetes</taxon>
        <taxon>Sordariomycetidae</taxon>
        <taxon>Cephalothecales</taxon>
        <taxon>Cephalothecaceae</taxon>
        <taxon>Phialemonium</taxon>
    </lineage>
</organism>
<evidence type="ECO:0000256" key="4">
    <source>
        <dbReference type="ARBA" id="ARBA00022454"/>
    </source>
</evidence>
<dbReference type="GO" id="GO:0051382">
    <property type="term" value="P:kinetochore assembly"/>
    <property type="evidence" value="ECO:0007669"/>
    <property type="project" value="InterPro"/>
</dbReference>
<evidence type="ECO:0000313" key="10">
    <source>
        <dbReference type="EMBL" id="KAK1768336.1"/>
    </source>
</evidence>
<sequence length="349" mass="38879">MDDLAVDLTADDLHLGNVDRTLRELQRMVKEHEDALSQVCFESRSLSPFTKYLQLRASSEHHYQGNIDSAKASLDIMTSAHDAAATSAPFLPSHGSVLPALLALRKTHQTTAQSRAYATSQGASLEKARRQLELEKANLEDQKALQKALEDRIETLRNGLETSQKKTPEQVAQERLDELRQKKTHYDRETSRFLRALNKFIDEHLGAMLAAEELGGPVVGDMMDVDTDDLGAGFNAQGKLKKAKANPDEDMRQRRIDDIWGGGGGEQAQKRRRDREGDETSAAGAEMRELTELLLNSLMDSAGDSSAAYVRIPRETAAARFLVRSKVAQFHPRDATRLRLVDFGRDLDD</sequence>